<proteinExistence type="predicted"/>
<organism evidence="1 2">
    <name type="scientific">Pedobacter segetis</name>
    <dbReference type="NCBI Taxonomy" id="2793069"/>
    <lineage>
        <taxon>Bacteria</taxon>
        <taxon>Pseudomonadati</taxon>
        <taxon>Bacteroidota</taxon>
        <taxon>Sphingobacteriia</taxon>
        <taxon>Sphingobacteriales</taxon>
        <taxon>Sphingobacteriaceae</taxon>
        <taxon>Pedobacter</taxon>
    </lineage>
</organism>
<accession>A0ABS1BI68</accession>
<dbReference type="RefSeq" id="WP_200585359.1">
    <property type="nucleotide sequence ID" value="NZ_JAEHFY010000007.1"/>
</dbReference>
<reference evidence="1 2" key="1">
    <citation type="submission" date="2020-12" db="EMBL/GenBank/DDBJ databases">
        <title>Bacterial novel species Pedobacter sp. SD-b isolated from soil.</title>
        <authorList>
            <person name="Jung H.-Y."/>
        </authorList>
    </citation>
    <scope>NUCLEOTIDE SEQUENCE [LARGE SCALE GENOMIC DNA]</scope>
    <source>
        <strain evidence="1 2">SD-b</strain>
    </source>
</reference>
<sequence length="327" mass="36822">MKRLFITLITVLSVLGLKAQTQEELAKAQQEYMQQMGKAMNCDTLAKILKANFDAIDKSRLTKKQLEEYKTTFDEQIRNCKEYSKMASGYSSAQPPKDKWKKTQEANNVNMPSGEKPPFNSIEIPSAYQITYQIKDGKDVVNLDIFLSAENANYGVVTKDPETGENFYSIFKEANKRMYMIGRGTVTSYDFSKFQQSGQSLTPTKEELIKYKLKPTGAIEIIAGYLCKELVGKTDDGTMLKLYVAYGIKSGCLVMPGARYKVAEKPLYKKFYGTDELGFFLKAVTVSNEGTTTLIANTVKKNPAQVTLDISKYNYFDASTLFQIPKN</sequence>
<evidence type="ECO:0000313" key="1">
    <source>
        <dbReference type="EMBL" id="MBK0382582.1"/>
    </source>
</evidence>
<evidence type="ECO:0008006" key="3">
    <source>
        <dbReference type="Google" id="ProtNLM"/>
    </source>
</evidence>
<evidence type="ECO:0000313" key="2">
    <source>
        <dbReference type="Proteomes" id="UP000660024"/>
    </source>
</evidence>
<protein>
    <recommendedName>
        <fullName evidence="3">DUF4412 domain-containing protein</fullName>
    </recommendedName>
</protein>
<keyword evidence="2" id="KW-1185">Reference proteome</keyword>
<dbReference type="Proteomes" id="UP000660024">
    <property type="component" value="Unassembled WGS sequence"/>
</dbReference>
<name>A0ABS1BI68_9SPHI</name>
<comment type="caution">
    <text evidence="1">The sequence shown here is derived from an EMBL/GenBank/DDBJ whole genome shotgun (WGS) entry which is preliminary data.</text>
</comment>
<gene>
    <name evidence="1" type="ORF">I5M32_06365</name>
</gene>
<dbReference type="EMBL" id="JAEHFY010000007">
    <property type="protein sequence ID" value="MBK0382582.1"/>
    <property type="molecule type" value="Genomic_DNA"/>
</dbReference>